<name>A0A0M4E429_DROBS</name>
<feature type="region of interest" description="Disordered" evidence="1">
    <location>
        <begin position="990"/>
        <end position="1012"/>
    </location>
</feature>
<dbReference type="AlphaFoldDB" id="A0A0M4E429"/>
<feature type="region of interest" description="Disordered" evidence="1">
    <location>
        <begin position="317"/>
        <end position="535"/>
    </location>
</feature>
<evidence type="ECO:0000256" key="1">
    <source>
        <dbReference type="SAM" id="MobiDB-lite"/>
    </source>
</evidence>
<dbReference type="OrthoDB" id="7871858at2759"/>
<accession>A0A0M4E429</accession>
<dbReference type="OMA" id="ICDCLYG"/>
<evidence type="ECO:0000313" key="2">
    <source>
        <dbReference type="EMBL" id="ALC38508.1"/>
    </source>
</evidence>
<reference evidence="2 3" key="1">
    <citation type="submission" date="2015-08" db="EMBL/GenBank/DDBJ databases">
        <title>Ancestral chromatin configuration constrains chromatin evolution on differentiating sex chromosomes in Drosophila.</title>
        <authorList>
            <person name="Zhou Q."/>
            <person name="Bachtrog D."/>
        </authorList>
    </citation>
    <scope>NUCLEOTIDE SEQUENCE [LARGE SCALE GENOMIC DNA]</scope>
    <source>
        <tissue evidence="2">Whole larvae</tissue>
    </source>
</reference>
<dbReference type="EMBL" id="CP012523">
    <property type="protein sequence ID" value="ALC38508.1"/>
    <property type="molecule type" value="Genomic_DNA"/>
</dbReference>
<dbReference type="Proteomes" id="UP000494163">
    <property type="component" value="Chromosome 2L"/>
</dbReference>
<feature type="compositionally biased region" description="Gly residues" evidence="1">
    <location>
        <begin position="317"/>
        <end position="330"/>
    </location>
</feature>
<feature type="region of interest" description="Disordered" evidence="1">
    <location>
        <begin position="121"/>
        <end position="150"/>
    </location>
</feature>
<feature type="compositionally biased region" description="Low complexity" evidence="1">
    <location>
        <begin position="134"/>
        <end position="145"/>
    </location>
</feature>
<feature type="compositionally biased region" description="Basic and acidic residues" evidence="1">
    <location>
        <begin position="382"/>
        <end position="409"/>
    </location>
</feature>
<dbReference type="STRING" id="30019.A0A0M4E429"/>
<keyword evidence="3" id="KW-1185">Reference proteome</keyword>
<protein>
    <submittedName>
        <fullName evidence="2">CG43755</fullName>
    </submittedName>
</protein>
<feature type="compositionally biased region" description="Basic and acidic residues" evidence="1">
    <location>
        <begin position="417"/>
        <end position="486"/>
    </location>
</feature>
<gene>
    <name evidence="2" type="ORF">Dbus_chr2Lg593</name>
</gene>
<feature type="compositionally biased region" description="Basic and acidic residues" evidence="1">
    <location>
        <begin position="517"/>
        <end position="535"/>
    </location>
</feature>
<sequence length="1034" mass="116043">MRRQREIDLITGQSQDASDWLELSPEKAVRYYRCKSYKVRRPEIYPSVQPAISKCSRPQSHKYWQQAVEGAGCERHFNMERDDILAAWKQSPHKHTLSCYGIGGGDDLQFNQLLSKCLRKSTVGTEKRPRKPKQQQMMMQQTMQTKQKKPRTLGLVLNRLELQAKLQAMPTVQRQLKASNAFSSVYCPTKAKAAQKLCIDAPTIELKSALGMQKSKRKQRFPLRRKTHKYCELQCGIPENDCTAQSWQQYKQQPKPYEQAFELEQQQQQLRTTKSEPCTYDELYKELVSCFVQNPKPDCCQLLYEKCCGALDRGDGEGGGGDGADGGADDGGAADSDEIDYDAPRGPRPPLHKPKKPGNYGDGAGDGDGDDGHGGGKGGKGGKGDGDGGKGKKGFGDDGDGGKGKKGFGDDDEYDGDDRKKKKSDDDDSKRGGGDGKDKTKIKFDPDKDHAYGTDGKDGDGDKSKDGGDGGDRGGSKGDGDGKDGDGTDGDGADGDKTKDGGSDDGKKKKKKRRHKKDGDRPKRRDKTKKGGGEKPIKPCPCEPCECMQGRKPDPDTPLIREMKEQDKLRQLRDNYKRLGHREYIKCRKPVYAAPQHKCDAIDCSNCFCSNPKLGDYCDCLQAMRELQQLLGANHEIKDNTLNFDLDDVRKRICQRFPTDPSELEEPPKQTDWSLYTPYDIIRMQNCKTAKFYAKETYPSIRPPVSKCLLQVTANNLSDAVERAGCKRDLVPNPPQTTETDLVEFWKQQPHKEALSCYGIEAIVPQPDAVQFNQLLSKCLLIANDKPEAAAAKKPKAAKCKCKCKPPKHGDMCYTLNRDELHERISNMPNVKRQLDHKAAFEWLHCPSNVDPNPARAFRPPITLKRALDMEKPAKKPKHGLRRKHKYCELQCGIPENWCTAHQWKMYQADKKTYEQQLQQELALEQEADSEPRNYDELYVKLVQCFELDVCNNPYGAEYEKLEKKQQQQPSSQRSSAELSCSKSNGTILKKDSSTDKCCCSQEQPATSAGETDAKALHLRLKLKLRLRLRLRLS</sequence>
<organism evidence="2 3">
    <name type="scientific">Drosophila busckii</name>
    <name type="common">Fruit fly</name>
    <dbReference type="NCBI Taxonomy" id="30019"/>
    <lineage>
        <taxon>Eukaryota</taxon>
        <taxon>Metazoa</taxon>
        <taxon>Ecdysozoa</taxon>
        <taxon>Arthropoda</taxon>
        <taxon>Hexapoda</taxon>
        <taxon>Insecta</taxon>
        <taxon>Pterygota</taxon>
        <taxon>Neoptera</taxon>
        <taxon>Endopterygota</taxon>
        <taxon>Diptera</taxon>
        <taxon>Brachycera</taxon>
        <taxon>Muscomorpha</taxon>
        <taxon>Ephydroidea</taxon>
        <taxon>Drosophilidae</taxon>
        <taxon>Drosophila</taxon>
    </lineage>
</organism>
<evidence type="ECO:0000313" key="3">
    <source>
        <dbReference type="Proteomes" id="UP000494163"/>
    </source>
</evidence>
<feature type="compositionally biased region" description="Basic and acidic residues" evidence="1">
    <location>
        <begin position="494"/>
        <end position="507"/>
    </location>
</feature>
<proteinExistence type="predicted"/>